<feature type="transmembrane region" description="Helical" evidence="12">
    <location>
        <begin position="193"/>
        <end position="211"/>
    </location>
</feature>
<gene>
    <name evidence="14" type="ORF">Ae201684_014363</name>
</gene>
<dbReference type="GO" id="GO:0001508">
    <property type="term" value="P:action potential"/>
    <property type="evidence" value="ECO:0007669"/>
    <property type="project" value="TreeGrafter"/>
</dbReference>
<protein>
    <recommendedName>
        <fullName evidence="13">Ion transport domain-containing protein</fullName>
    </recommendedName>
</protein>
<dbReference type="SUPFAM" id="SSF81324">
    <property type="entry name" value="Voltage-gated potassium channels"/>
    <property type="match status" value="1"/>
</dbReference>
<reference evidence="14 15" key="1">
    <citation type="submission" date="2019-07" db="EMBL/GenBank/DDBJ databases">
        <title>Genomics analysis of Aphanomyces spp. identifies a new class of oomycete effector associated with host adaptation.</title>
        <authorList>
            <person name="Gaulin E."/>
        </authorList>
    </citation>
    <scope>NUCLEOTIDE SEQUENCE [LARGE SCALE GENOMIC DNA]</scope>
    <source>
        <strain evidence="14 15">ATCC 201684</strain>
    </source>
</reference>
<keyword evidence="11" id="KW-0407">Ion channel</keyword>
<dbReference type="InterPro" id="IPR005821">
    <property type="entry name" value="Ion_trans_dom"/>
</dbReference>
<comment type="caution">
    <text evidence="14">The sequence shown here is derived from an EMBL/GenBank/DDBJ whole genome shotgun (WGS) entry which is preliminary data.</text>
</comment>
<evidence type="ECO:0000256" key="1">
    <source>
        <dbReference type="ARBA" id="ARBA00004141"/>
    </source>
</evidence>
<dbReference type="PRINTS" id="PR00169">
    <property type="entry name" value="KCHANNEL"/>
</dbReference>
<proteinExistence type="predicted"/>
<dbReference type="Pfam" id="PF00520">
    <property type="entry name" value="Ion_trans"/>
    <property type="match status" value="1"/>
</dbReference>
<comment type="subcellular location">
    <subcellularLocation>
        <location evidence="1">Membrane</location>
        <topology evidence="1">Multi-pass membrane protein</topology>
    </subcellularLocation>
</comment>
<keyword evidence="3" id="KW-0633">Potassium transport</keyword>
<feature type="transmembrane region" description="Helical" evidence="12">
    <location>
        <begin position="125"/>
        <end position="147"/>
    </location>
</feature>
<keyword evidence="8 12" id="KW-1133">Transmembrane helix</keyword>
<sequence>MASQVPIVPENANRVERKNDINLLPESAMLLSRVLEREARKQTVLKRFRPSSFGRRDATTNVPTKKMIRPGSSRTTVKFSQVSATNTTSSLSAMHRTGPRLPSIGRRRTCTFLSQSTLADIPRAALARVVSIALLSAVFVATTVYILSTLPDLDDLTKAILSTIEAVCMYMFTIEFCIRLCCTPEFFKFIQDIFNWIDMISIIPFFLEMFLNLKGSSFGVIRIIRLLRVARILKLSRYTTSIQVFVRALTLSVKPLFMLLFLIIVAMIIFSSALYFAEMTDSPKFCRNPLQSKLCHPSQNPDPHCCELNPFYSIAATFWWCIVSMTTVGYGDDYPVTPMGKFIASLTMMSGMLILALPISVIGSNFQHVMKEVVQEAVQKSLDTLSTLEVVQKKEMIEVLKGFNVLGDDIDIDADELIALYDINKTGRLEDAALAQFRRDVEALHSHHMTIAEPSISRRQTTSQNRLSCAASIADMRSGKPDLFAQQLEMMEEILEMRLLESEVRFENKLNALLKIVNQLENKVALLRD</sequence>
<feature type="transmembrane region" description="Helical" evidence="12">
    <location>
        <begin position="311"/>
        <end position="330"/>
    </location>
</feature>
<dbReference type="GO" id="GO:0008076">
    <property type="term" value="C:voltage-gated potassium channel complex"/>
    <property type="evidence" value="ECO:0007669"/>
    <property type="project" value="InterPro"/>
</dbReference>
<dbReference type="Gene3D" id="1.20.120.350">
    <property type="entry name" value="Voltage-gated potassium channels. Chain C"/>
    <property type="match status" value="1"/>
</dbReference>
<name>A0A6G0WJX5_9STRA</name>
<evidence type="ECO:0000256" key="7">
    <source>
        <dbReference type="ARBA" id="ARBA00022958"/>
    </source>
</evidence>
<feature type="transmembrane region" description="Helical" evidence="12">
    <location>
        <begin position="159"/>
        <end position="181"/>
    </location>
</feature>
<feature type="transmembrane region" description="Helical" evidence="12">
    <location>
        <begin position="256"/>
        <end position="277"/>
    </location>
</feature>
<evidence type="ECO:0000256" key="4">
    <source>
        <dbReference type="ARBA" id="ARBA00022692"/>
    </source>
</evidence>
<dbReference type="InterPro" id="IPR028325">
    <property type="entry name" value="VG_K_chnl"/>
</dbReference>
<organism evidence="14 15">
    <name type="scientific">Aphanomyces euteiches</name>
    <dbReference type="NCBI Taxonomy" id="100861"/>
    <lineage>
        <taxon>Eukaryota</taxon>
        <taxon>Sar</taxon>
        <taxon>Stramenopiles</taxon>
        <taxon>Oomycota</taxon>
        <taxon>Saprolegniomycetes</taxon>
        <taxon>Saprolegniales</taxon>
        <taxon>Verrucalvaceae</taxon>
        <taxon>Aphanomyces</taxon>
    </lineage>
</organism>
<dbReference type="Gene3D" id="1.10.287.70">
    <property type="match status" value="1"/>
</dbReference>
<evidence type="ECO:0000256" key="9">
    <source>
        <dbReference type="ARBA" id="ARBA00023065"/>
    </source>
</evidence>
<dbReference type="Proteomes" id="UP000481153">
    <property type="component" value="Unassembled WGS sequence"/>
</dbReference>
<keyword evidence="2" id="KW-0813">Transport</keyword>
<keyword evidence="9" id="KW-0406">Ion transport</keyword>
<dbReference type="AlphaFoldDB" id="A0A6G0WJX5"/>
<dbReference type="EMBL" id="VJMJ01000193">
    <property type="protein sequence ID" value="KAF0727533.1"/>
    <property type="molecule type" value="Genomic_DNA"/>
</dbReference>
<evidence type="ECO:0000313" key="15">
    <source>
        <dbReference type="Proteomes" id="UP000481153"/>
    </source>
</evidence>
<keyword evidence="10 12" id="KW-0472">Membrane</keyword>
<dbReference type="VEuPathDB" id="FungiDB:AeMF1_014106"/>
<evidence type="ECO:0000256" key="11">
    <source>
        <dbReference type="ARBA" id="ARBA00023303"/>
    </source>
</evidence>
<evidence type="ECO:0000256" key="2">
    <source>
        <dbReference type="ARBA" id="ARBA00022448"/>
    </source>
</evidence>
<dbReference type="GO" id="GO:0005249">
    <property type="term" value="F:voltage-gated potassium channel activity"/>
    <property type="evidence" value="ECO:0007669"/>
    <property type="project" value="InterPro"/>
</dbReference>
<keyword evidence="7" id="KW-0630">Potassium</keyword>
<dbReference type="PANTHER" id="PTHR11537:SF254">
    <property type="entry name" value="POTASSIUM VOLTAGE-GATED CHANNEL PROTEIN SHAB"/>
    <property type="match status" value="1"/>
</dbReference>
<evidence type="ECO:0000313" key="14">
    <source>
        <dbReference type="EMBL" id="KAF0727533.1"/>
    </source>
</evidence>
<evidence type="ECO:0000256" key="6">
    <source>
        <dbReference type="ARBA" id="ARBA00022882"/>
    </source>
</evidence>
<dbReference type="InterPro" id="IPR027359">
    <property type="entry name" value="Volt_channel_dom_sf"/>
</dbReference>
<evidence type="ECO:0000256" key="10">
    <source>
        <dbReference type="ARBA" id="ARBA00023136"/>
    </source>
</evidence>
<keyword evidence="15" id="KW-1185">Reference proteome</keyword>
<keyword evidence="6" id="KW-0851">Voltage-gated channel</keyword>
<dbReference type="FunFam" id="1.10.287.70:FF:000097">
    <property type="entry name" value="Potassium voltage-gated channel subfamily G member 3"/>
    <property type="match status" value="1"/>
</dbReference>
<evidence type="ECO:0000256" key="12">
    <source>
        <dbReference type="SAM" id="Phobius"/>
    </source>
</evidence>
<evidence type="ECO:0000256" key="8">
    <source>
        <dbReference type="ARBA" id="ARBA00022989"/>
    </source>
</evidence>
<dbReference type="PANTHER" id="PTHR11537">
    <property type="entry name" value="VOLTAGE-GATED POTASSIUM CHANNEL"/>
    <property type="match status" value="1"/>
</dbReference>
<keyword evidence="4 12" id="KW-0812">Transmembrane</keyword>
<feature type="domain" description="Ion transport" evidence="13">
    <location>
        <begin position="128"/>
        <end position="371"/>
    </location>
</feature>
<feature type="transmembrane region" description="Helical" evidence="12">
    <location>
        <begin position="342"/>
        <end position="362"/>
    </location>
</feature>
<evidence type="ECO:0000259" key="13">
    <source>
        <dbReference type="Pfam" id="PF00520"/>
    </source>
</evidence>
<evidence type="ECO:0000256" key="3">
    <source>
        <dbReference type="ARBA" id="ARBA00022538"/>
    </source>
</evidence>
<evidence type="ECO:0000256" key="5">
    <source>
        <dbReference type="ARBA" id="ARBA00022826"/>
    </source>
</evidence>
<keyword evidence="5" id="KW-0631">Potassium channel</keyword>
<accession>A0A6G0WJX5</accession>